<comment type="caution">
    <text evidence="2">The sequence shown here is derived from an EMBL/GenBank/DDBJ whole genome shotgun (WGS) entry which is preliminary data.</text>
</comment>
<sequence length="361" mass="38358">MYGVKNRVQADEDERTSEHPQWYSDAQFTLWRPLEKIDPILEASTDPLMIDAAAVISVDFNWPLDINLTVSAGRAMGGIGEGAKGSPLGRPSSGCGRVGKTGGRARRSAPRVFTANSAPSGETDSEHAVKGRRRAKGAQANSPTQSTSSIGWLAPAARAGHPTPELVGVGKRDARAKTDKTTGARELVLVEQPEVFERRHDNIVRYSEHFESFGDFVEFGLVVGFADVDGHNVFDLVPVQEEGEGGPTAQSGDDVRSGAADAETVAKSAKDAGSVPDLRAAFHEPGLGYGRPGVVESLESEKGRAGWDYRIDEDMVVEGLDRAKVVVAGGDREQASTFACGFGPGNRDGIGFAAVRRGDVL</sequence>
<dbReference type="EMBL" id="JARIHO010000094">
    <property type="protein sequence ID" value="KAJ7306221.1"/>
    <property type="molecule type" value="Genomic_DNA"/>
</dbReference>
<evidence type="ECO:0000313" key="3">
    <source>
        <dbReference type="Proteomes" id="UP001218218"/>
    </source>
</evidence>
<feature type="region of interest" description="Disordered" evidence="1">
    <location>
        <begin position="240"/>
        <end position="261"/>
    </location>
</feature>
<name>A0AAD6Z3D5_9AGAR</name>
<keyword evidence="3" id="KW-1185">Reference proteome</keyword>
<organism evidence="2 3">
    <name type="scientific">Mycena albidolilacea</name>
    <dbReference type="NCBI Taxonomy" id="1033008"/>
    <lineage>
        <taxon>Eukaryota</taxon>
        <taxon>Fungi</taxon>
        <taxon>Dikarya</taxon>
        <taxon>Basidiomycota</taxon>
        <taxon>Agaricomycotina</taxon>
        <taxon>Agaricomycetes</taxon>
        <taxon>Agaricomycetidae</taxon>
        <taxon>Agaricales</taxon>
        <taxon>Marasmiineae</taxon>
        <taxon>Mycenaceae</taxon>
        <taxon>Mycena</taxon>
    </lineage>
</organism>
<evidence type="ECO:0000256" key="1">
    <source>
        <dbReference type="SAM" id="MobiDB-lite"/>
    </source>
</evidence>
<feature type="region of interest" description="Disordered" evidence="1">
    <location>
        <begin position="81"/>
        <end position="180"/>
    </location>
</feature>
<proteinExistence type="predicted"/>
<gene>
    <name evidence="2" type="ORF">DFH08DRAFT_1054755</name>
</gene>
<evidence type="ECO:0000313" key="2">
    <source>
        <dbReference type="EMBL" id="KAJ7306221.1"/>
    </source>
</evidence>
<reference evidence="2" key="1">
    <citation type="submission" date="2023-03" db="EMBL/GenBank/DDBJ databases">
        <title>Massive genome expansion in bonnet fungi (Mycena s.s.) driven by repeated elements and novel gene families across ecological guilds.</title>
        <authorList>
            <consortium name="Lawrence Berkeley National Laboratory"/>
            <person name="Harder C.B."/>
            <person name="Miyauchi S."/>
            <person name="Viragh M."/>
            <person name="Kuo A."/>
            <person name="Thoen E."/>
            <person name="Andreopoulos B."/>
            <person name="Lu D."/>
            <person name="Skrede I."/>
            <person name="Drula E."/>
            <person name="Henrissat B."/>
            <person name="Morin E."/>
            <person name="Kohler A."/>
            <person name="Barry K."/>
            <person name="LaButti K."/>
            <person name="Morin E."/>
            <person name="Salamov A."/>
            <person name="Lipzen A."/>
            <person name="Mereny Z."/>
            <person name="Hegedus B."/>
            <person name="Baldrian P."/>
            <person name="Stursova M."/>
            <person name="Weitz H."/>
            <person name="Taylor A."/>
            <person name="Grigoriev I.V."/>
            <person name="Nagy L.G."/>
            <person name="Martin F."/>
            <person name="Kauserud H."/>
        </authorList>
    </citation>
    <scope>NUCLEOTIDE SEQUENCE</scope>
    <source>
        <strain evidence="2">CBHHK002</strain>
    </source>
</reference>
<feature type="compositionally biased region" description="Polar residues" evidence="1">
    <location>
        <begin position="139"/>
        <end position="150"/>
    </location>
</feature>
<feature type="compositionally biased region" description="Basic and acidic residues" evidence="1">
    <location>
        <begin position="170"/>
        <end position="180"/>
    </location>
</feature>
<accession>A0AAD6Z3D5</accession>
<dbReference type="Proteomes" id="UP001218218">
    <property type="component" value="Unassembled WGS sequence"/>
</dbReference>
<dbReference type="AlphaFoldDB" id="A0AAD6Z3D5"/>
<protein>
    <submittedName>
        <fullName evidence="2">Uncharacterized protein</fullName>
    </submittedName>
</protein>